<keyword evidence="1" id="KW-0472">Membrane</keyword>
<dbReference type="PANTHER" id="PTHR21248:SF22">
    <property type="entry name" value="PHOSPHOLIPASE D"/>
    <property type="match status" value="1"/>
</dbReference>
<evidence type="ECO:0000313" key="4">
    <source>
        <dbReference type="Proteomes" id="UP001161325"/>
    </source>
</evidence>
<dbReference type="RefSeq" id="WP_284348580.1">
    <property type="nucleotide sequence ID" value="NZ_BRXS01000001.1"/>
</dbReference>
<evidence type="ECO:0000259" key="2">
    <source>
        <dbReference type="PROSITE" id="PS50035"/>
    </source>
</evidence>
<dbReference type="GO" id="GO:0030572">
    <property type="term" value="F:phosphatidyltransferase activity"/>
    <property type="evidence" value="ECO:0007669"/>
    <property type="project" value="UniProtKB-ARBA"/>
</dbReference>
<gene>
    <name evidence="3" type="primary">cls</name>
    <name evidence="3" type="ORF">rosag_06450</name>
</gene>
<dbReference type="Gene3D" id="3.30.870.10">
    <property type="entry name" value="Endonuclease Chain A"/>
    <property type="match status" value="2"/>
</dbReference>
<proteinExistence type="predicted"/>
<dbReference type="InterPro" id="IPR001736">
    <property type="entry name" value="PLipase_D/transphosphatidylase"/>
</dbReference>
<keyword evidence="4" id="KW-1185">Reference proteome</keyword>
<dbReference type="PROSITE" id="PS50035">
    <property type="entry name" value="PLD"/>
    <property type="match status" value="1"/>
</dbReference>
<protein>
    <submittedName>
        <fullName evidence="3">Cardiolipin synthase B</fullName>
    </submittedName>
</protein>
<dbReference type="Pfam" id="PF13091">
    <property type="entry name" value="PLDc_2"/>
    <property type="match status" value="2"/>
</dbReference>
<feature type="transmembrane region" description="Helical" evidence="1">
    <location>
        <begin position="6"/>
        <end position="27"/>
    </location>
</feature>
<dbReference type="InterPro" id="IPR025202">
    <property type="entry name" value="PLD-like_dom"/>
</dbReference>
<feature type="domain" description="PLD phosphodiesterase" evidence="2">
    <location>
        <begin position="351"/>
        <end position="378"/>
    </location>
</feature>
<name>A0AA37V1Q3_9BACT</name>
<dbReference type="CDD" id="cd09159">
    <property type="entry name" value="PLDc_ybhO_like_2"/>
    <property type="match status" value="1"/>
</dbReference>
<dbReference type="PANTHER" id="PTHR21248">
    <property type="entry name" value="CARDIOLIPIN SYNTHASE"/>
    <property type="match status" value="1"/>
</dbReference>
<keyword evidence="1" id="KW-1133">Transmembrane helix</keyword>
<dbReference type="EMBL" id="BRXS01000001">
    <property type="protein sequence ID" value="GLC24132.1"/>
    <property type="molecule type" value="Genomic_DNA"/>
</dbReference>
<reference evidence="3" key="1">
    <citation type="submission" date="2022-08" db="EMBL/GenBank/DDBJ databases">
        <title>Draft genome sequencing of Roseisolibacter agri AW1220.</title>
        <authorList>
            <person name="Tobiishi Y."/>
            <person name="Tonouchi A."/>
        </authorList>
    </citation>
    <scope>NUCLEOTIDE SEQUENCE</scope>
    <source>
        <strain evidence="3">AW1220</strain>
    </source>
</reference>
<comment type="caution">
    <text evidence="3">The sequence shown here is derived from an EMBL/GenBank/DDBJ whole genome shotgun (WGS) entry which is preliminary data.</text>
</comment>
<sequence length="438" mass="49177">MTWLLYVAGGLATLVLLLLAVIGALYITRGTPVRRVRASSGGELPGAAEEEFRSTVELLTKTELRPGHAVSVYSCGDDLYPKLWEDLRGAKRSITLQLYYCQGGRMADEFAEIIVERARAGVKVLFLRDAFGSAPVPEDYWKRLQQAGVRVAVFRPTRPWELHKVQHRSHIRVVTVDGRIGYTGGFGIDDKWYGDGRHRDQWRDTTARFVGPAVLQLQATFAAGWAEATGELLAGDVFFPLQENGEPEPARRAGEDAWAGLLHCSPTLGSTPAERFMALSIAGARERLWISNSYFVPDEHFCGMLAETARRGVDVRILAPDRQSDVKTTYWAGRTKYEALLRAGVRLFEYSAAMMHAKTLVADRAWAAVGTNNFDNRSMAFNDETVLMVHDRAVACGMERLFESDLQYAREVTLDVFRRRPMNERVLEWGASRISRWL</sequence>
<evidence type="ECO:0000313" key="3">
    <source>
        <dbReference type="EMBL" id="GLC24132.1"/>
    </source>
</evidence>
<evidence type="ECO:0000256" key="1">
    <source>
        <dbReference type="SAM" id="Phobius"/>
    </source>
</evidence>
<dbReference type="AlphaFoldDB" id="A0AA37V1Q3"/>
<dbReference type="Proteomes" id="UP001161325">
    <property type="component" value="Unassembled WGS sequence"/>
</dbReference>
<dbReference type="GO" id="GO:0032049">
    <property type="term" value="P:cardiolipin biosynthetic process"/>
    <property type="evidence" value="ECO:0007669"/>
    <property type="project" value="UniProtKB-ARBA"/>
</dbReference>
<organism evidence="3 4">
    <name type="scientific">Roseisolibacter agri</name>
    <dbReference type="NCBI Taxonomy" id="2014610"/>
    <lineage>
        <taxon>Bacteria</taxon>
        <taxon>Pseudomonadati</taxon>
        <taxon>Gemmatimonadota</taxon>
        <taxon>Gemmatimonadia</taxon>
        <taxon>Gemmatimonadales</taxon>
        <taxon>Gemmatimonadaceae</taxon>
        <taxon>Roseisolibacter</taxon>
    </lineage>
</organism>
<dbReference type="CDD" id="cd09110">
    <property type="entry name" value="PLDc_CLS_1"/>
    <property type="match status" value="1"/>
</dbReference>
<dbReference type="SUPFAM" id="SSF56024">
    <property type="entry name" value="Phospholipase D/nuclease"/>
    <property type="match status" value="2"/>
</dbReference>
<keyword evidence="1" id="KW-0812">Transmembrane</keyword>
<accession>A0AA37V1Q3</accession>